<evidence type="ECO:0000313" key="5">
    <source>
        <dbReference type="Proteomes" id="UP000182829"/>
    </source>
</evidence>
<dbReference type="Pfam" id="PF09851">
    <property type="entry name" value="SHOCT"/>
    <property type="match status" value="1"/>
</dbReference>
<feature type="transmembrane region" description="Helical" evidence="2">
    <location>
        <begin position="36"/>
        <end position="54"/>
    </location>
</feature>
<feature type="region of interest" description="Disordered" evidence="1">
    <location>
        <begin position="74"/>
        <end position="100"/>
    </location>
</feature>
<name>A0A1I3K1J8_9EURY</name>
<feature type="transmembrane region" description="Helical" evidence="2">
    <location>
        <begin position="12"/>
        <end position="30"/>
    </location>
</feature>
<feature type="compositionally biased region" description="Basic and acidic residues" evidence="1">
    <location>
        <begin position="130"/>
        <end position="147"/>
    </location>
</feature>
<evidence type="ECO:0000259" key="3">
    <source>
        <dbReference type="Pfam" id="PF09851"/>
    </source>
</evidence>
<accession>A0A1I3K1J8</accession>
<proteinExistence type="predicted"/>
<organism evidence="4 5">
    <name type="scientific">Natronobacterium gregoryi</name>
    <dbReference type="NCBI Taxonomy" id="44930"/>
    <lineage>
        <taxon>Archaea</taxon>
        <taxon>Methanobacteriati</taxon>
        <taxon>Methanobacteriota</taxon>
        <taxon>Stenosarchaea group</taxon>
        <taxon>Halobacteria</taxon>
        <taxon>Halobacteriales</taxon>
        <taxon>Natrialbaceae</taxon>
        <taxon>Natronobacterium</taxon>
    </lineage>
</organism>
<reference evidence="4 5" key="1">
    <citation type="submission" date="2016-10" db="EMBL/GenBank/DDBJ databases">
        <authorList>
            <person name="de Groot N.N."/>
        </authorList>
    </citation>
    <scope>NUCLEOTIDE SEQUENCE [LARGE SCALE GENOMIC DNA]</scope>
    <source>
        <strain evidence="4 5">SP2</strain>
    </source>
</reference>
<keyword evidence="2" id="KW-0472">Membrane</keyword>
<sequence length="147" mass="16243">MDDGLGSFFEMLMAITATATLPLGILAAVFSGFPAATAVFVIGWLLLVPIFAITSEYLGSSCREGDGVPWVRERVTSHSSESSTADERTADEDPLETLRDRYARGEIDDREFERRLERLIATEEVPEAAVGDRDERSGSGDRERLRE</sequence>
<evidence type="ECO:0000256" key="2">
    <source>
        <dbReference type="SAM" id="Phobius"/>
    </source>
</evidence>
<feature type="region of interest" description="Disordered" evidence="1">
    <location>
        <begin position="126"/>
        <end position="147"/>
    </location>
</feature>
<dbReference type="AlphaFoldDB" id="A0A1I3K1J8"/>
<protein>
    <submittedName>
        <fullName evidence="4">Uncharacterized membrane protein</fullName>
    </submittedName>
</protein>
<feature type="domain" description="SHOCT" evidence="3">
    <location>
        <begin position="93"/>
        <end position="119"/>
    </location>
</feature>
<keyword evidence="2" id="KW-1133">Transmembrane helix</keyword>
<dbReference type="EMBL" id="FORO01000003">
    <property type="protein sequence ID" value="SFI66333.1"/>
    <property type="molecule type" value="Genomic_DNA"/>
</dbReference>
<dbReference type="GeneID" id="14208847"/>
<dbReference type="InterPro" id="IPR018649">
    <property type="entry name" value="SHOCT"/>
</dbReference>
<dbReference type="RefSeq" id="WP_005578453.1">
    <property type="nucleotide sequence ID" value="NZ_FORO01000003.1"/>
</dbReference>
<evidence type="ECO:0000256" key="1">
    <source>
        <dbReference type="SAM" id="MobiDB-lite"/>
    </source>
</evidence>
<keyword evidence="2" id="KW-0812">Transmembrane</keyword>
<evidence type="ECO:0000313" key="4">
    <source>
        <dbReference type="EMBL" id="SFI66333.1"/>
    </source>
</evidence>
<dbReference type="OrthoDB" id="178074at2157"/>
<dbReference type="Proteomes" id="UP000182829">
    <property type="component" value="Unassembled WGS sequence"/>
</dbReference>
<gene>
    <name evidence="4" type="ORF">SAMN05443661_10349</name>
</gene>
<dbReference type="OMA" id="EMLMAIT"/>